<name>A0A1J7BNA1_FLAJO</name>
<keyword evidence="5" id="KW-1185">Reference proteome</keyword>
<dbReference type="Gene3D" id="3.40.50.2300">
    <property type="match status" value="2"/>
</dbReference>
<comment type="similarity">
    <text evidence="1">Belongs to the leucine-binding protein family.</text>
</comment>
<comment type="caution">
    <text evidence="4">The sequence shown here is derived from an EMBL/GenBank/DDBJ whole genome shotgun (WGS) entry which is preliminary data.</text>
</comment>
<dbReference type="OrthoDB" id="947273at2"/>
<keyword evidence="2" id="KW-0732">Signal</keyword>
<reference evidence="4 5" key="1">
    <citation type="submission" date="2016-10" db="EMBL/GenBank/DDBJ databases">
        <title>Draft Genome Sequence of Rhizobacteria Flavobacterium johnsoniae CI04.</title>
        <authorList>
            <person name="Bravo J.I."/>
            <person name="Lozano G.L."/>
            <person name="Handelsman J."/>
        </authorList>
    </citation>
    <scope>NUCLEOTIDE SEQUENCE [LARGE SCALE GENOMIC DNA]</scope>
    <source>
        <strain evidence="4 5">CI04</strain>
    </source>
</reference>
<dbReference type="InterPro" id="IPR028082">
    <property type="entry name" value="Peripla_BP_I"/>
</dbReference>
<evidence type="ECO:0000259" key="3">
    <source>
        <dbReference type="Pfam" id="PF13458"/>
    </source>
</evidence>
<dbReference type="RefSeq" id="WP_071638274.1">
    <property type="nucleotide sequence ID" value="NZ_MLFK01000010.1"/>
</dbReference>
<evidence type="ECO:0000256" key="1">
    <source>
        <dbReference type="ARBA" id="ARBA00010062"/>
    </source>
</evidence>
<accession>A0A1J7BNA1</accession>
<evidence type="ECO:0000313" key="4">
    <source>
        <dbReference type="EMBL" id="OIV40150.1"/>
    </source>
</evidence>
<dbReference type="Pfam" id="PF13458">
    <property type="entry name" value="Peripla_BP_6"/>
    <property type="match status" value="1"/>
</dbReference>
<dbReference type="SUPFAM" id="SSF53822">
    <property type="entry name" value="Periplasmic binding protein-like I"/>
    <property type="match status" value="1"/>
</dbReference>
<feature type="domain" description="Leucine-binding protein" evidence="3">
    <location>
        <begin position="2"/>
        <end position="287"/>
    </location>
</feature>
<protein>
    <recommendedName>
        <fullName evidence="3">Leucine-binding protein domain-containing protein</fullName>
    </recommendedName>
</protein>
<sequence length="376" mass="42008">MKIALLLPRSVIYPSMSFDIMDGFKSALKKIGIDDKHEIVTAGIGVGGNNKEIYECCEQLLLNGTDIIIAYINPLTAEFVQPIFESAGKLLIVLDSGYQFQTSDKKLSNVYFISLEGTLCSRVIVNKAIEEGQNRFAFTCSFYDAGYKSPYSYSTAIEDKGGMITYNHVTPLQRADLNLTPLDEFLEQNKDVSLVTSFCGDMAEDFFRESAKLKNIASSKTYGSGFTAEELWLQKIPYPGYNWSCAIPWASNTSNKENEEFVAAMKNIKEQKANVFSLLGWEAALFIGNSDGQSLDNIAIDSPRGRVYMNPKTGFSEAPLYYATVTKNEETGNCVLEDITEVSNLDQERERLQHHIIAIQDTMTNSWFNSYACLDS</sequence>
<evidence type="ECO:0000256" key="2">
    <source>
        <dbReference type="ARBA" id="ARBA00022729"/>
    </source>
</evidence>
<gene>
    <name evidence="4" type="ORF">BKM63_19565</name>
</gene>
<dbReference type="EMBL" id="MLFK01000010">
    <property type="protein sequence ID" value="OIV40150.1"/>
    <property type="molecule type" value="Genomic_DNA"/>
</dbReference>
<evidence type="ECO:0000313" key="5">
    <source>
        <dbReference type="Proteomes" id="UP000182826"/>
    </source>
</evidence>
<organism evidence="4 5">
    <name type="scientific">Flavobacterium johnsoniae</name>
    <name type="common">Cytophaga johnsonae</name>
    <dbReference type="NCBI Taxonomy" id="986"/>
    <lineage>
        <taxon>Bacteria</taxon>
        <taxon>Pseudomonadati</taxon>
        <taxon>Bacteroidota</taxon>
        <taxon>Flavobacteriia</taxon>
        <taxon>Flavobacteriales</taxon>
        <taxon>Flavobacteriaceae</taxon>
        <taxon>Flavobacterium</taxon>
    </lineage>
</organism>
<dbReference type="InterPro" id="IPR028081">
    <property type="entry name" value="Leu-bd"/>
</dbReference>
<proteinExistence type="inferred from homology"/>
<dbReference type="AlphaFoldDB" id="A0A1J7BNA1"/>
<dbReference type="Proteomes" id="UP000182826">
    <property type="component" value="Unassembled WGS sequence"/>
</dbReference>